<dbReference type="AlphaFoldDB" id="A0A6P5M232"/>
<feature type="chain" id="PRO_5027559845" evidence="2">
    <location>
        <begin position="26"/>
        <end position="205"/>
    </location>
</feature>
<dbReference type="Gene3D" id="1.20.140.150">
    <property type="match status" value="1"/>
</dbReference>
<evidence type="ECO:0000313" key="3">
    <source>
        <dbReference type="Proteomes" id="UP000515140"/>
    </source>
</evidence>
<dbReference type="GO" id="GO:0001945">
    <property type="term" value="P:lymph vessel development"/>
    <property type="evidence" value="ECO:0007669"/>
    <property type="project" value="TreeGrafter"/>
</dbReference>
<dbReference type="Proteomes" id="UP000515140">
    <property type="component" value="Unplaced"/>
</dbReference>
<reference evidence="4" key="1">
    <citation type="submission" date="2025-08" db="UniProtKB">
        <authorList>
            <consortium name="RefSeq"/>
        </authorList>
    </citation>
    <scope>IDENTIFICATION</scope>
    <source>
        <tissue evidence="4">Spleen</tissue>
    </source>
</reference>
<evidence type="ECO:0000256" key="2">
    <source>
        <dbReference type="SAM" id="SignalP"/>
    </source>
</evidence>
<feature type="transmembrane region" description="Helical" evidence="1">
    <location>
        <begin position="172"/>
        <end position="196"/>
    </location>
</feature>
<keyword evidence="3" id="KW-1185">Reference proteome</keyword>
<feature type="signal peptide" evidence="2">
    <location>
        <begin position="1"/>
        <end position="25"/>
    </location>
</feature>
<evidence type="ECO:0000313" key="4">
    <source>
        <dbReference type="RefSeq" id="XP_020862286.1"/>
    </source>
</evidence>
<dbReference type="PANTHER" id="PTHR14627:SF0">
    <property type="entry name" value="TRANSMEMBRANE PROTEIN 204"/>
    <property type="match status" value="1"/>
</dbReference>
<sequence>MTVQKLVATAVLVALVSLILNNAAAFTPNWVYQTLEDGRKRSVGLWKICWLADKGKAGAGSGTRNGQGEDRECEALSWGSDSAGFQESRSTVKSWSINSCHVAAAGHIAVWSLLTGIPSTCSDSVTTTHQPRLRTHATFHHPQSPTIAKRQEGAFSQLFSGAKFFQHNCKEFGFSIFVLPVYTVVVIVYVFSLVLFPSLYNSSYN</sequence>
<gene>
    <name evidence="4" type="primary">TMEM204</name>
</gene>
<organism evidence="3 4">
    <name type="scientific">Phascolarctos cinereus</name>
    <name type="common">Koala</name>
    <dbReference type="NCBI Taxonomy" id="38626"/>
    <lineage>
        <taxon>Eukaryota</taxon>
        <taxon>Metazoa</taxon>
        <taxon>Chordata</taxon>
        <taxon>Craniata</taxon>
        <taxon>Vertebrata</taxon>
        <taxon>Euteleostomi</taxon>
        <taxon>Mammalia</taxon>
        <taxon>Metatheria</taxon>
        <taxon>Diprotodontia</taxon>
        <taxon>Phascolarctidae</taxon>
        <taxon>Phascolarctos</taxon>
    </lineage>
</organism>
<dbReference type="GeneID" id="110221910"/>
<dbReference type="GO" id="GO:0051145">
    <property type="term" value="P:smooth muscle cell differentiation"/>
    <property type="evidence" value="ECO:0007669"/>
    <property type="project" value="TreeGrafter"/>
</dbReference>
<dbReference type="PANTHER" id="PTHR14627">
    <property type="entry name" value="TRANSMEMBRANE PROTEIN 204"/>
    <property type="match status" value="1"/>
</dbReference>
<evidence type="ECO:0000256" key="1">
    <source>
        <dbReference type="SAM" id="Phobius"/>
    </source>
</evidence>
<dbReference type="GO" id="GO:0030947">
    <property type="term" value="P:regulation of vascular endothelial growth factor receptor signaling pathway"/>
    <property type="evidence" value="ECO:0007669"/>
    <property type="project" value="TreeGrafter"/>
</dbReference>
<keyword evidence="1" id="KW-0472">Membrane</keyword>
<accession>A0A6P5M232</accession>
<dbReference type="CTD" id="79652"/>
<keyword evidence="1 4" id="KW-0812">Transmembrane</keyword>
<dbReference type="InterPro" id="IPR038992">
    <property type="entry name" value="TMEM204"/>
</dbReference>
<dbReference type="GO" id="GO:0005886">
    <property type="term" value="C:plasma membrane"/>
    <property type="evidence" value="ECO:0007669"/>
    <property type="project" value="TreeGrafter"/>
</dbReference>
<name>A0A6P5M232_PHACI</name>
<dbReference type="RefSeq" id="XP_020862286.1">
    <property type="nucleotide sequence ID" value="XM_021006627.1"/>
</dbReference>
<keyword evidence="2" id="KW-0732">Signal</keyword>
<keyword evidence="1" id="KW-1133">Transmembrane helix</keyword>
<protein>
    <submittedName>
        <fullName evidence="4">Transmembrane protein 204 isoform X2</fullName>
    </submittedName>
</protein>
<proteinExistence type="predicted"/>